<protein>
    <submittedName>
        <fullName evidence="11">Rhomboid protein membrane-associated serine peptidase</fullName>
    </submittedName>
</protein>
<keyword evidence="12" id="KW-1185">Reference proteome</keyword>
<feature type="transmembrane region" description="Helical" evidence="9">
    <location>
        <begin position="336"/>
        <end position="352"/>
    </location>
</feature>
<evidence type="ECO:0000313" key="11">
    <source>
        <dbReference type="EMBL" id="KHF41828.1"/>
    </source>
</evidence>
<evidence type="ECO:0000259" key="10">
    <source>
        <dbReference type="Pfam" id="PF01694"/>
    </source>
</evidence>
<feature type="transmembrane region" description="Helical" evidence="9">
    <location>
        <begin position="257"/>
        <end position="275"/>
    </location>
</feature>
<feature type="transmembrane region" description="Helical" evidence="9">
    <location>
        <begin position="218"/>
        <end position="245"/>
    </location>
</feature>
<comment type="similarity">
    <text evidence="2">Belongs to the peptidase S54 family.</text>
</comment>
<keyword evidence="4" id="KW-0378">Hydrolase</keyword>
<dbReference type="RefSeq" id="WP_034624952.1">
    <property type="nucleotide sequence ID" value="NZ_JRJU01000001.1"/>
</dbReference>
<dbReference type="SMART" id="SM00028">
    <property type="entry name" value="TPR"/>
    <property type="match status" value="3"/>
</dbReference>
<dbReference type="Pfam" id="PF14559">
    <property type="entry name" value="TPR_19"/>
    <property type="match status" value="1"/>
</dbReference>
<dbReference type="GO" id="GO:0004252">
    <property type="term" value="F:serine-type endopeptidase activity"/>
    <property type="evidence" value="ECO:0007669"/>
    <property type="project" value="InterPro"/>
</dbReference>
<name>A0A0B0IGW9_9BACI</name>
<feature type="transmembrane region" description="Helical" evidence="9">
    <location>
        <begin position="167"/>
        <end position="190"/>
    </location>
</feature>
<proteinExistence type="inferred from homology"/>
<dbReference type="OrthoDB" id="9813074at2"/>
<evidence type="ECO:0000256" key="1">
    <source>
        <dbReference type="ARBA" id="ARBA00004141"/>
    </source>
</evidence>
<dbReference type="InterPro" id="IPR035952">
    <property type="entry name" value="Rhomboid-like_sf"/>
</dbReference>
<keyword evidence="3 9" id="KW-0812">Transmembrane</keyword>
<dbReference type="PANTHER" id="PTHR43731:SF14">
    <property type="entry name" value="PRESENILIN-ASSOCIATED RHOMBOID-LIKE PROTEIN, MITOCHONDRIAL"/>
    <property type="match status" value="1"/>
</dbReference>
<organism evidence="11 12">
    <name type="scientific">Halalkalibacter okhensis</name>
    <dbReference type="NCBI Taxonomy" id="333138"/>
    <lineage>
        <taxon>Bacteria</taxon>
        <taxon>Bacillati</taxon>
        <taxon>Bacillota</taxon>
        <taxon>Bacilli</taxon>
        <taxon>Bacillales</taxon>
        <taxon>Bacillaceae</taxon>
        <taxon>Halalkalibacter</taxon>
    </lineage>
</organism>
<evidence type="ECO:0000256" key="4">
    <source>
        <dbReference type="ARBA" id="ARBA00022801"/>
    </source>
</evidence>
<evidence type="ECO:0000256" key="5">
    <source>
        <dbReference type="ARBA" id="ARBA00022989"/>
    </source>
</evidence>
<feature type="domain" description="Peptidase S54 rhomboid" evidence="10">
    <location>
        <begin position="216"/>
        <end position="350"/>
    </location>
</feature>
<gene>
    <name evidence="11" type="ORF">LQ50_00580</name>
</gene>
<keyword evidence="5 9" id="KW-1133">Transmembrane helix</keyword>
<dbReference type="InterPro" id="IPR011990">
    <property type="entry name" value="TPR-like_helical_dom_sf"/>
</dbReference>
<dbReference type="PANTHER" id="PTHR43731">
    <property type="entry name" value="RHOMBOID PROTEASE"/>
    <property type="match status" value="1"/>
</dbReference>
<dbReference type="InterPro" id="IPR019734">
    <property type="entry name" value="TPR_rpt"/>
</dbReference>
<keyword evidence="7" id="KW-0802">TPR repeat</keyword>
<dbReference type="InterPro" id="IPR022764">
    <property type="entry name" value="Peptidase_S54_rhomboid_dom"/>
</dbReference>
<reference evidence="11 12" key="1">
    <citation type="submission" date="2014-09" db="EMBL/GenBank/DDBJ databases">
        <title>Genome sequencing and annotation of Bacillus Okhensis strain Kh10-101T.</title>
        <authorList>
            <person name="Prakash J.S."/>
        </authorList>
    </citation>
    <scope>NUCLEOTIDE SEQUENCE [LARGE SCALE GENOMIC DNA]</scope>
    <source>
        <strain evidence="12">Kh10-101T</strain>
    </source>
</reference>
<dbReference type="SUPFAM" id="SSF144091">
    <property type="entry name" value="Rhomboid-like"/>
    <property type="match status" value="1"/>
</dbReference>
<dbReference type="eggNOG" id="COG0705">
    <property type="taxonomic scope" value="Bacteria"/>
</dbReference>
<dbReference type="InterPro" id="IPR050925">
    <property type="entry name" value="Rhomboid_protease_S54"/>
</dbReference>
<accession>A0A0B0IGW9</accession>
<comment type="caution">
    <text evidence="11">The sequence shown here is derived from an EMBL/GenBank/DDBJ whole genome shotgun (WGS) entry which is preliminary data.</text>
</comment>
<sequence>MDRLQQDYFFWRFAHFYIFNKGFRVLDQSSREIWLEDEESKPKKILRIVRVDIDFSSWLRKDVVQSVKQFERIRRHMRCRKLVGENIYISLYPPVDDWEDVRTAYFESEKKRTTVHSNVIDKTKTHETEVTDSSSLETIEDIEMIILHLKQQIRQATKEREHKEKSLFFYGKPIATVALLVIIAFMFYMLEQVGSSTSVLTLIEFGAKYNPLIIGGEWWRLFTAMFLHIGFLHLFMNSLALFYLGSAVERMYGTWRFLFIYFVAGLSGSIASFAFNEQVAAGASGAIFGCFGALLYFGTIYRKLFFRTMGKSLLTILVINLVFGFAVPMVDNGAHIGGLIGGFFASVIVHLPKHKKSFRPFLFLMFTILFLLSLFWFGMSNEHKARSPVLELQIGQEYLQQDDIEAAYPFLKRAVEEGAEIPEASFLLAYAEATFENYDTAKELLVQTIDMKEDFHEAHYNLSLVYIELNEIEEARYSIDRAIQIYPDEMYLDLQERLSESPLKKGVK</sequence>
<dbReference type="SUPFAM" id="SSF48452">
    <property type="entry name" value="TPR-like"/>
    <property type="match status" value="1"/>
</dbReference>
<feature type="transmembrane region" description="Helical" evidence="9">
    <location>
        <begin position="281"/>
        <end position="301"/>
    </location>
</feature>
<evidence type="ECO:0000256" key="9">
    <source>
        <dbReference type="SAM" id="Phobius"/>
    </source>
</evidence>
<dbReference type="Pfam" id="PF01694">
    <property type="entry name" value="Rhomboid"/>
    <property type="match status" value="1"/>
</dbReference>
<feature type="coiled-coil region" evidence="8">
    <location>
        <begin position="139"/>
        <end position="166"/>
    </location>
</feature>
<evidence type="ECO:0000256" key="8">
    <source>
        <dbReference type="SAM" id="Coils"/>
    </source>
</evidence>
<dbReference type="PROSITE" id="PS50005">
    <property type="entry name" value="TPR"/>
    <property type="match status" value="1"/>
</dbReference>
<dbReference type="Proteomes" id="UP000030832">
    <property type="component" value="Unassembled WGS sequence"/>
</dbReference>
<dbReference type="GO" id="GO:0016020">
    <property type="term" value="C:membrane"/>
    <property type="evidence" value="ECO:0007669"/>
    <property type="project" value="UniProtKB-SubCell"/>
</dbReference>
<dbReference type="AlphaFoldDB" id="A0A0B0IGW9"/>
<dbReference type="STRING" id="333138.LQ50_00580"/>
<evidence type="ECO:0000256" key="3">
    <source>
        <dbReference type="ARBA" id="ARBA00022692"/>
    </source>
</evidence>
<dbReference type="EMBL" id="JRJU01000001">
    <property type="protein sequence ID" value="KHF41828.1"/>
    <property type="molecule type" value="Genomic_DNA"/>
</dbReference>
<keyword evidence="8" id="KW-0175">Coiled coil</keyword>
<feature type="transmembrane region" description="Helical" evidence="9">
    <location>
        <begin position="313"/>
        <end position="330"/>
    </location>
</feature>
<comment type="subcellular location">
    <subcellularLocation>
        <location evidence="1">Membrane</location>
        <topology evidence="1">Multi-pass membrane protein</topology>
    </subcellularLocation>
</comment>
<feature type="transmembrane region" description="Helical" evidence="9">
    <location>
        <begin position="361"/>
        <end position="379"/>
    </location>
</feature>
<dbReference type="Gene3D" id="1.20.1540.10">
    <property type="entry name" value="Rhomboid-like"/>
    <property type="match status" value="1"/>
</dbReference>
<evidence type="ECO:0000256" key="7">
    <source>
        <dbReference type="PROSITE-ProRule" id="PRU00339"/>
    </source>
</evidence>
<dbReference type="Gene3D" id="1.25.40.10">
    <property type="entry name" value="Tetratricopeptide repeat domain"/>
    <property type="match status" value="1"/>
</dbReference>
<feature type="repeat" description="TPR" evidence="7">
    <location>
        <begin position="456"/>
        <end position="489"/>
    </location>
</feature>
<evidence type="ECO:0000256" key="2">
    <source>
        <dbReference type="ARBA" id="ARBA00009045"/>
    </source>
</evidence>
<evidence type="ECO:0000313" key="12">
    <source>
        <dbReference type="Proteomes" id="UP000030832"/>
    </source>
</evidence>
<evidence type="ECO:0000256" key="6">
    <source>
        <dbReference type="ARBA" id="ARBA00023136"/>
    </source>
</evidence>
<keyword evidence="6 9" id="KW-0472">Membrane</keyword>
<dbReference type="eggNOG" id="COG0457">
    <property type="taxonomic scope" value="Bacteria"/>
</dbReference>